<protein>
    <submittedName>
        <fullName evidence="2">Uncharacterized protein</fullName>
    </submittedName>
</protein>
<keyword evidence="3" id="KW-1185">Reference proteome</keyword>
<dbReference type="EMBL" id="VSRR010031155">
    <property type="protein sequence ID" value="MPC70450.1"/>
    <property type="molecule type" value="Genomic_DNA"/>
</dbReference>
<feature type="region of interest" description="Disordered" evidence="1">
    <location>
        <begin position="1"/>
        <end position="75"/>
    </location>
</feature>
<sequence length="75" mass="8170">MQKASTPTPGSLRRPRHPALVRQFSLPQVLSPAQPRPRPAPPRPAPPRPALHSQPARPPAAPPSEFTRTGLIKSY</sequence>
<proteinExistence type="predicted"/>
<dbReference type="Proteomes" id="UP000324222">
    <property type="component" value="Unassembled WGS sequence"/>
</dbReference>
<reference evidence="2 3" key="1">
    <citation type="submission" date="2019-05" db="EMBL/GenBank/DDBJ databases">
        <title>Another draft genome of Portunus trituberculatus and its Hox gene families provides insights of decapod evolution.</title>
        <authorList>
            <person name="Jeong J.-H."/>
            <person name="Song I."/>
            <person name="Kim S."/>
            <person name="Choi T."/>
            <person name="Kim D."/>
            <person name="Ryu S."/>
            <person name="Kim W."/>
        </authorList>
    </citation>
    <scope>NUCLEOTIDE SEQUENCE [LARGE SCALE GENOMIC DNA]</scope>
    <source>
        <tissue evidence="2">Muscle</tissue>
    </source>
</reference>
<organism evidence="2 3">
    <name type="scientific">Portunus trituberculatus</name>
    <name type="common">Swimming crab</name>
    <name type="synonym">Neptunus trituberculatus</name>
    <dbReference type="NCBI Taxonomy" id="210409"/>
    <lineage>
        <taxon>Eukaryota</taxon>
        <taxon>Metazoa</taxon>
        <taxon>Ecdysozoa</taxon>
        <taxon>Arthropoda</taxon>
        <taxon>Crustacea</taxon>
        <taxon>Multicrustacea</taxon>
        <taxon>Malacostraca</taxon>
        <taxon>Eumalacostraca</taxon>
        <taxon>Eucarida</taxon>
        <taxon>Decapoda</taxon>
        <taxon>Pleocyemata</taxon>
        <taxon>Brachyura</taxon>
        <taxon>Eubrachyura</taxon>
        <taxon>Portunoidea</taxon>
        <taxon>Portunidae</taxon>
        <taxon>Portuninae</taxon>
        <taxon>Portunus</taxon>
    </lineage>
</organism>
<evidence type="ECO:0000313" key="3">
    <source>
        <dbReference type="Proteomes" id="UP000324222"/>
    </source>
</evidence>
<feature type="compositionally biased region" description="Pro residues" evidence="1">
    <location>
        <begin position="34"/>
        <end position="49"/>
    </location>
</feature>
<comment type="caution">
    <text evidence="2">The sequence shown here is derived from an EMBL/GenBank/DDBJ whole genome shotgun (WGS) entry which is preliminary data.</text>
</comment>
<evidence type="ECO:0000256" key="1">
    <source>
        <dbReference type="SAM" id="MobiDB-lite"/>
    </source>
</evidence>
<gene>
    <name evidence="2" type="ORF">E2C01_064699</name>
</gene>
<dbReference type="AlphaFoldDB" id="A0A5B7HDR3"/>
<name>A0A5B7HDR3_PORTR</name>
<evidence type="ECO:0000313" key="2">
    <source>
        <dbReference type="EMBL" id="MPC70450.1"/>
    </source>
</evidence>
<accession>A0A5B7HDR3</accession>